<keyword evidence="3" id="KW-1185">Reference proteome</keyword>
<evidence type="ECO:0000313" key="2">
    <source>
        <dbReference type="EMBL" id="MBA8879318.1"/>
    </source>
</evidence>
<name>A0A839EM14_9HYPH</name>
<dbReference type="Proteomes" id="UP000549052">
    <property type="component" value="Unassembled WGS sequence"/>
</dbReference>
<sequence>MTKFSSDLRIFAAPLLILGLNLTFSEADAGESRLSSMVGVPLGLTPDAAETAILKGDSRYQPNPWTEGGLPDGTTFKWDITYGIPGASSVLPADNVKMTFSSPASGNKLTRIRRELTNPEFLYSASALPTFKATVDALIQEYGEPEHVDRKQLTSHDKSVTFYWHTGSVPFDPGKLPEPPCFDRNFRAECGTSLKIYLQSQNDRLSMMLAELIDHPATIAGYNADKAQTK</sequence>
<dbReference type="EMBL" id="JACGXN010000003">
    <property type="protein sequence ID" value="MBA8879318.1"/>
    <property type="molecule type" value="Genomic_DNA"/>
</dbReference>
<evidence type="ECO:0000256" key="1">
    <source>
        <dbReference type="SAM" id="SignalP"/>
    </source>
</evidence>
<evidence type="ECO:0000313" key="3">
    <source>
        <dbReference type="Proteomes" id="UP000549052"/>
    </source>
</evidence>
<dbReference type="AlphaFoldDB" id="A0A839EM14"/>
<evidence type="ECO:0008006" key="4">
    <source>
        <dbReference type="Google" id="ProtNLM"/>
    </source>
</evidence>
<proteinExistence type="predicted"/>
<accession>A0A839EM14</accession>
<dbReference type="RefSeq" id="WP_182549934.1">
    <property type="nucleotide sequence ID" value="NZ_JACGXN010000003.1"/>
</dbReference>
<keyword evidence="1" id="KW-0732">Signal</keyword>
<comment type="caution">
    <text evidence="2">The sequence shown here is derived from an EMBL/GenBank/DDBJ whole genome shotgun (WGS) entry which is preliminary data.</text>
</comment>
<reference evidence="2 3" key="1">
    <citation type="submission" date="2020-07" db="EMBL/GenBank/DDBJ databases">
        <title>Genomic Encyclopedia of Type Strains, Phase IV (KMG-V): Genome sequencing to study the core and pangenomes of soil and plant-associated prokaryotes.</title>
        <authorList>
            <person name="Whitman W."/>
        </authorList>
    </citation>
    <scope>NUCLEOTIDE SEQUENCE [LARGE SCALE GENOMIC DNA]</scope>
    <source>
        <strain evidence="2 3">AN3</strain>
    </source>
</reference>
<gene>
    <name evidence="2" type="ORF">FHW16_003036</name>
</gene>
<feature type="signal peptide" evidence="1">
    <location>
        <begin position="1"/>
        <end position="29"/>
    </location>
</feature>
<organism evidence="2 3">
    <name type="scientific">Phyllobacterium myrsinacearum</name>
    <dbReference type="NCBI Taxonomy" id="28101"/>
    <lineage>
        <taxon>Bacteria</taxon>
        <taxon>Pseudomonadati</taxon>
        <taxon>Pseudomonadota</taxon>
        <taxon>Alphaproteobacteria</taxon>
        <taxon>Hyphomicrobiales</taxon>
        <taxon>Phyllobacteriaceae</taxon>
        <taxon>Phyllobacterium</taxon>
    </lineage>
</organism>
<feature type="chain" id="PRO_5032807947" description="Secreted protein" evidence="1">
    <location>
        <begin position="30"/>
        <end position="230"/>
    </location>
</feature>
<protein>
    <recommendedName>
        <fullName evidence="4">Secreted protein</fullName>
    </recommendedName>
</protein>